<reference evidence="3" key="1">
    <citation type="submission" date="2017-09" db="EMBL/GenBank/DDBJ databases">
        <authorList>
            <person name="Varghese N."/>
            <person name="Submissions S."/>
        </authorList>
    </citation>
    <scope>NUCLEOTIDE SEQUENCE [LARGE SCALE GENOMIC DNA]</scope>
    <source>
        <strain evidence="3">CGMCC 1.8913</strain>
    </source>
</reference>
<evidence type="ECO:0000313" key="2">
    <source>
        <dbReference type="EMBL" id="SNZ09998.1"/>
    </source>
</evidence>
<keyword evidence="1" id="KW-0175">Coiled coil</keyword>
<evidence type="ECO:0000313" key="3">
    <source>
        <dbReference type="Proteomes" id="UP000219356"/>
    </source>
</evidence>
<sequence length="270" mass="31819">MNEDKKNDKQGHYYLATLLVRLFPNQIRTIREKTTHVARDLLKALQEMQQDIEIISEVESELKKTLLQLGFPPNLDHLYTRSYSELLCKIRSSHTEDQLLKDLNEYMCNLFNDEVIDEIFMEWESFHSINRRRKILHEIIECHKHGFYFTSIPAALTQIEGSVMDAFKITGETKNGAHYIMLEELLETDFEKEVHVFYTDHIKGRFILGADLRNAIGRNAILHGYDTGYGTELSSLKVILFLDYLFKRIELLDDSDIKPFLERNRNRIFK</sequence>
<protein>
    <submittedName>
        <fullName evidence="2">Uncharacterized protein</fullName>
    </submittedName>
</protein>
<dbReference type="AlphaFoldDB" id="A0A285NL89"/>
<accession>A0A285NL89</accession>
<dbReference type="OrthoDB" id="2866646at2"/>
<name>A0A285NL89_9BACI</name>
<feature type="coiled-coil region" evidence="1">
    <location>
        <begin position="38"/>
        <end position="65"/>
    </location>
</feature>
<evidence type="ECO:0000256" key="1">
    <source>
        <dbReference type="SAM" id="Coils"/>
    </source>
</evidence>
<gene>
    <name evidence="2" type="ORF">SAMN05421503_1457</name>
</gene>
<dbReference type="EMBL" id="OBEK01000002">
    <property type="protein sequence ID" value="SNZ09998.1"/>
    <property type="molecule type" value="Genomic_DNA"/>
</dbReference>
<organism evidence="2 3">
    <name type="scientific">Terribacillus aidingensis</name>
    <dbReference type="NCBI Taxonomy" id="586416"/>
    <lineage>
        <taxon>Bacteria</taxon>
        <taxon>Bacillati</taxon>
        <taxon>Bacillota</taxon>
        <taxon>Bacilli</taxon>
        <taxon>Bacillales</taxon>
        <taxon>Bacillaceae</taxon>
        <taxon>Terribacillus</taxon>
    </lineage>
</organism>
<dbReference type="RefSeq" id="WP_097040723.1">
    <property type="nucleotide sequence ID" value="NZ_OBEK01000002.1"/>
</dbReference>
<proteinExistence type="predicted"/>
<dbReference type="Proteomes" id="UP000219356">
    <property type="component" value="Unassembled WGS sequence"/>
</dbReference>
<keyword evidence="3" id="KW-1185">Reference proteome</keyword>